<feature type="transmembrane region" description="Helical" evidence="13">
    <location>
        <begin position="367"/>
        <end position="392"/>
    </location>
</feature>
<dbReference type="SUPFAM" id="SSF54695">
    <property type="entry name" value="POZ domain"/>
    <property type="match status" value="1"/>
</dbReference>
<dbReference type="PRINTS" id="PR00169">
    <property type="entry name" value="KCHANNEL"/>
</dbReference>
<dbReference type="PANTHER" id="PTHR11537">
    <property type="entry name" value="VOLTAGE-GATED POTASSIUM CHANNEL"/>
    <property type="match status" value="1"/>
</dbReference>
<evidence type="ECO:0000256" key="6">
    <source>
        <dbReference type="ARBA" id="ARBA00022882"/>
    </source>
</evidence>
<dbReference type="GO" id="GO:0008076">
    <property type="term" value="C:voltage-gated potassium channel complex"/>
    <property type="evidence" value="ECO:0007669"/>
    <property type="project" value="InterPro"/>
</dbReference>
<comment type="subcellular location">
    <subcellularLocation>
        <location evidence="1">Membrane</location>
        <topology evidence="1">Multi-pass membrane protein</topology>
    </subcellularLocation>
</comment>
<dbReference type="InterPro" id="IPR011333">
    <property type="entry name" value="SKP1/BTB/POZ_sf"/>
</dbReference>
<keyword evidence="6" id="KW-0851">Voltage-gated channel</keyword>
<evidence type="ECO:0000313" key="15">
    <source>
        <dbReference type="EMBL" id="CAF1522300.1"/>
    </source>
</evidence>
<protein>
    <recommendedName>
        <fullName evidence="14">BTB domain-containing protein</fullName>
    </recommendedName>
</protein>
<dbReference type="InterPro" id="IPR027359">
    <property type="entry name" value="Volt_channel_dom_sf"/>
</dbReference>
<evidence type="ECO:0000313" key="16">
    <source>
        <dbReference type="EMBL" id="CAF4381478.1"/>
    </source>
</evidence>
<evidence type="ECO:0000256" key="13">
    <source>
        <dbReference type="SAM" id="Phobius"/>
    </source>
</evidence>
<keyword evidence="3" id="KW-0633">Potassium transport</keyword>
<keyword evidence="5" id="KW-0631">Potassium channel</keyword>
<dbReference type="GO" id="GO:0051260">
    <property type="term" value="P:protein homooligomerization"/>
    <property type="evidence" value="ECO:0007669"/>
    <property type="project" value="InterPro"/>
</dbReference>
<keyword evidence="9" id="KW-0406">Ion transport</keyword>
<proteinExistence type="predicted"/>
<evidence type="ECO:0000256" key="7">
    <source>
        <dbReference type="ARBA" id="ARBA00022958"/>
    </source>
</evidence>
<keyword evidence="7" id="KW-0630">Potassium</keyword>
<keyword evidence="2" id="KW-0813">Transport</keyword>
<dbReference type="InterPro" id="IPR003972">
    <property type="entry name" value="K_chnl_volt-dep_Kv1"/>
</dbReference>
<dbReference type="SUPFAM" id="SSF81324">
    <property type="entry name" value="Voltage-gated potassium channels"/>
    <property type="match status" value="1"/>
</dbReference>
<dbReference type="Gene3D" id="1.10.287.70">
    <property type="match status" value="1"/>
</dbReference>
<dbReference type="GO" id="GO:0005251">
    <property type="term" value="F:delayed rectifier potassium channel activity"/>
    <property type="evidence" value="ECO:0007669"/>
    <property type="project" value="TreeGrafter"/>
</dbReference>
<feature type="region of interest" description="Disordered" evidence="12">
    <location>
        <begin position="435"/>
        <end position="483"/>
    </location>
</feature>
<dbReference type="EMBL" id="CAJNOQ010023981">
    <property type="protein sequence ID" value="CAF1522300.1"/>
    <property type="molecule type" value="Genomic_DNA"/>
</dbReference>
<evidence type="ECO:0000256" key="5">
    <source>
        <dbReference type="ARBA" id="ARBA00022826"/>
    </source>
</evidence>
<evidence type="ECO:0000313" key="17">
    <source>
        <dbReference type="Proteomes" id="UP000663829"/>
    </source>
</evidence>
<evidence type="ECO:0000256" key="8">
    <source>
        <dbReference type="ARBA" id="ARBA00022989"/>
    </source>
</evidence>
<dbReference type="Pfam" id="PF02214">
    <property type="entry name" value="BTB_2"/>
    <property type="match status" value="1"/>
</dbReference>
<dbReference type="InterPro" id="IPR003131">
    <property type="entry name" value="T1-type_BTB"/>
</dbReference>
<keyword evidence="11" id="KW-0407">Ion channel</keyword>
<keyword evidence="10 13" id="KW-0472">Membrane</keyword>
<name>A0A815UQK9_9BILA</name>
<evidence type="ECO:0000256" key="3">
    <source>
        <dbReference type="ARBA" id="ARBA00022538"/>
    </source>
</evidence>
<dbReference type="EMBL" id="CAJOBC010089539">
    <property type="protein sequence ID" value="CAF4381478.1"/>
    <property type="molecule type" value="Genomic_DNA"/>
</dbReference>
<accession>A0A815UQK9</accession>
<dbReference type="Proteomes" id="UP000663829">
    <property type="component" value="Unassembled WGS sequence"/>
</dbReference>
<comment type="caution">
    <text evidence="15">The sequence shown here is derived from an EMBL/GenBank/DDBJ whole genome shotgun (WGS) entry which is preliminary data.</text>
</comment>
<feature type="transmembrane region" description="Helical" evidence="13">
    <location>
        <begin position="310"/>
        <end position="331"/>
    </location>
</feature>
<dbReference type="InterPro" id="IPR005821">
    <property type="entry name" value="Ion_trans_dom"/>
</dbReference>
<keyword evidence="8 13" id="KW-1133">Transmembrane helix</keyword>
<feature type="domain" description="BTB" evidence="14">
    <location>
        <begin position="10"/>
        <end position="110"/>
    </location>
</feature>
<dbReference type="Proteomes" id="UP000681722">
    <property type="component" value="Unassembled WGS sequence"/>
</dbReference>
<evidence type="ECO:0000256" key="1">
    <source>
        <dbReference type="ARBA" id="ARBA00004141"/>
    </source>
</evidence>
<evidence type="ECO:0000256" key="11">
    <source>
        <dbReference type="ARBA" id="ARBA00023303"/>
    </source>
</evidence>
<dbReference type="AlphaFoldDB" id="A0A815UQK9"/>
<evidence type="ECO:0000256" key="4">
    <source>
        <dbReference type="ARBA" id="ARBA00022692"/>
    </source>
</evidence>
<dbReference type="Gene3D" id="3.30.710.10">
    <property type="entry name" value="Potassium Channel Kv1.1, Chain A"/>
    <property type="match status" value="1"/>
</dbReference>
<evidence type="ECO:0000256" key="2">
    <source>
        <dbReference type="ARBA" id="ARBA00022448"/>
    </source>
</evidence>
<dbReference type="PRINTS" id="PR01496">
    <property type="entry name" value="SHAKERCHANEL"/>
</dbReference>
<feature type="compositionally biased region" description="Polar residues" evidence="12">
    <location>
        <begin position="552"/>
        <end position="570"/>
    </location>
</feature>
<feature type="region of interest" description="Disordered" evidence="12">
    <location>
        <begin position="552"/>
        <end position="571"/>
    </location>
</feature>
<sequence>MTANGKLAENRIHINVSGGHFETHKSTLELYPHTLLGNRKRLKPYYDKVHDEYFFDRHQESFHSILYYYQSQGRLRRPQAVPLDTFLEEVTFFELGFQALQQIRNDENIKEAKKIRLPRNRLRRQMWANMEYPEYSFLAKIINLVSMMMILLSCIALAIETLPEYNNLYDNICSEEYENLKNKSLQFNLTEISYPICAALFYSPFFIIQTITVLFFTLEFLVRLISTPSYCDFIKSILNWIDLVAIIPYYITLGITLDGRQNDFDTSSYIGLRLLRMLRFTRVFKIYRVFRTFKTLRVLAAATRESLPDFLIMISILTLLSFLFGAAVYLVENSTNGLVFDSIPKATYWGIITITSTGYGDMYPITAVGRVLACLCTFSGTATVGMLASVLVDRYQRVYTRKLYINENTDEIEFDDYSDDDDKAHLDLESEWHNQLKNNVDATDPDARARKEDKPRKYSSNKENDGFDANPHEVKDDSEEMLSNSNEKGFIKKTLSACFSMTYMANDQANDDPSEEIMEKIAEMVNEKRLSGTNISLSLIKSDDNEQQTVQFKPESPISNESFPVNTQQRATRRHSLSNYIPQESHVFI</sequence>
<organism evidence="15 17">
    <name type="scientific">Didymodactylos carnosus</name>
    <dbReference type="NCBI Taxonomy" id="1234261"/>
    <lineage>
        <taxon>Eukaryota</taxon>
        <taxon>Metazoa</taxon>
        <taxon>Spiralia</taxon>
        <taxon>Gnathifera</taxon>
        <taxon>Rotifera</taxon>
        <taxon>Eurotatoria</taxon>
        <taxon>Bdelloidea</taxon>
        <taxon>Philodinida</taxon>
        <taxon>Philodinidae</taxon>
        <taxon>Didymodactylos</taxon>
    </lineage>
</organism>
<evidence type="ECO:0000256" key="12">
    <source>
        <dbReference type="SAM" id="MobiDB-lite"/>
    </source>
</evidence>
<dbReference type="GO" id="GO:0001508">
    <property type="term" value="P:action potential"/>
    <property type="evidence" value="ECO:0007669"/>
    <property type="project" value="TreeGrafter"/>
</dbReference>
<dbReference type="Pfam" id="PF00520">
    <property type="entry name" value="Ion_trans"/>
    <property type="match status" value="1"/>
</dbReference>
<dbReference type="OrthoDB" id="415460at2759"/>
<gene>
    <name evidence="15" type="ORF">GPM918_LOCUS37605</name>
    <name evidence="16" type="ORF">SRO942_LOCUS38378</name>
</gene>
<evidence type="ECO:0000256" key="10">
    <source>
        <dbReference type="ARBA" id="ARBA00023136"/>
    </source>
</evidence>
<feature type="transmembrane region" description="Helical" evidence="13">
    <location>
        <begin position="237"/>
        <end position="257"/>
    </location>
</feature>
<evidence type="ECO:0000259" key="14">
    <source>
        <dbReference type="SMART" id="SM00225"/>
    </source>
</evidence>
<dbReference type="Gene3D" id="1.20.120.350">
    <property type="entry name" value="Voltage-gated potassium channels. Chain C"/>
    <property type="match status" value="1"/>
</dbReference>
<evidence type="ECO:0000256" key="9">
    <source>
        <dbReference type="ARBA" id="ARBA00023065"/>
    </source>
</evidence>
<dbReference type="InterPro" id="IPR028325">
    <property type="entry name" value="VG_K_chnl"/>
</dbReference>
<dbReference type="SMART" id="SM00225">
    <property type="entry name" value="BTB"/>
    <property type="match status" value="1"/>
</dbReference>
<keyword evidence="4 13" id="KW-0812">Transmembrane</keyword>
<feature type="transmembrane region" description="Helical" evidence="13">
    <location>
        <begin position="192"/>
        <end position="216"/>
    </location>
</feature>
<reference evidence="15" key="1">
    <citation type="submission" date="2021-02" db="EMBL/GenBank/DDBJ databases">
        <authorList>
            <person name="Nowell W R."/>
        </authorList>
    </citation>
    <scope>NUCLEOTIDE SEQUENCE</scope>
</reference>
<feature type="compositionally biased region" description="Basic and acidic residues" evidence="12">
    <location>
        <begin position="445"/>
        <end position="475"/>
    </location>
</feature>
<dbReference type="InterPro" id="IPR000210">
    <property type="entry name" value="BTB/POZ_dom"/>
</dbReference>
<dbReference type="PANTHER" id="PTHR11537:SF113">
    <property type="entry name" value="POTASSIUM VOLTAGE-GATED CHANNEL PROTEIN SHAKER"/>
    <property type="match status" value="1"/>
</dbReference>
<keyword evidence="17" id="KW-1185">Reference proteome</keyword>
<feature type="transmembrane region" description="Helical" evidence="13">
    <location>
        <begin position="137"/>
        <end position="159"/>
    </location>
</feature>